<reference evidence="8 9" key="1">
    <citation type="journal article" date="2011" name="Proc. Natl. Acad. Sci. U.S.A.">
        <title>Comparative genomics of xylose-fermenting fungi for enhanced biofuel production.</title>
        <authorList>
            <person name="Wohlbach D.J."/>
            <person name="Kuo A."/>
            <person name="Sato T.K."/>
            <person name="Potts K.M."/>
            <person name="Salamov A.A."/>
            <person name="LaButti K.M."/>
            <person name="Sun H."/>
            <person name="Clum A."/>
            <person name="Pangilinan J.L."/>
            <person name="Lindquist E.A."/>
            <person name="Lucas S."/>
            <person name="Lapidus A."/>
            <person name="Jin M."/>
            <person name="Gunawan C."/>
            <person name="Balan V."/>
            <person name="Dale B.E."/>
            <person name="Jeffries T.W."/>
            <person name="Zinkel R."/>
            <person name="Barry K.W."/>
            <person name="Grigoriev I.V."/>
            <person name="Gasch A.P."/>
        </authorList>
    </citation>
    <scope>NUCLEOTIDE SEQUENCE [LARGE SCALE GENOMIC DNA]</scope>
    <source>
        <strain evidence="9">ATCC 10573 / BCRC 21748 / CBS 615 / JCM 9827 / NBRC 10315 / NRRL Y-1498 / VKM Y-70</strain>
    </source>
</reference>
<dbReference type="InterPro" id="IPR039603">
    <property type="entry name" value="Ribosomal_mS41"/>
</dbReference>
<dbReference type="HOGENOM" id="CLU_126121_0_0_1"/>
<dbReference type="Proteomes" id="UP000000707">
    <property type="component" value="Unassembled WGS sequence"/>
</dbReference>
<evidence type="ECO:0000256" key="3">
    <source>
        <dbReference type="ARBA" id="ARBA00023128"/>
    </source>
</evidence>
<feature type="compositionally biased region" description="Basic and acidic residues" evidence="6">
    <location>
        <begin position="134"/>
        <end position="156"/>
    </location>
</feature>
<comment type="similarity">
    <text evidence="2">Belongs to the mitochondrion-specific ribosomal protein mS41 family.</text>
</comment>
<keyword evidence="3" id="KW-0496">Mitochondrion</keyword>
<dbReference type="PANTHER" id="PTHR28235">
    <property type="entry name" value="PROTEIN FYV4, MITOCHONDRIAL"/>
    <property type="match status" value="1"/>
</dbReference>
<dbReference type="GeneID" id="18247131"/>
<gene>
    <name evidence="8" type="ORF">CANTEDRAFT_113821</name>
</gene>
<keyword evidence="9" id="KW-1185">Reference proteome</keyword>
<evidence type="ECO:0000313" key="8">
    <source>
        <dbReference type="EMBL" id="EGV63778.1"/>
    </source>
</evidence>
<evidence type="ECO:0000256" key="4">
    <source>
        <dbReference type="ARBA" id="ARBA00035129"/>
    </source>
</evidence>
<evidence type="ECO:0000313" key="9">
    <source>
        <dbReference type="Proteomes" id="UP000000707"/>
    </source>
</evidence>
<dbReference type="PANTHER" id="PTHR28235:SF1">
    <property type="entry name" value="SMALL RIBOSOMAL SUBUNIT PROTEIN MS41"/>
    <property type="match status" value="1"/>
</dbReference>
<evidence type="ECO:0000256" key="5">
    <source>
        <dbReference type="ARBA" id="ARBA00035341"/>
    </source>
</evidence>
<dbReference type="GO" id="GO:0005739">
    <property type="term" value="C:mitochondrion"/>
    <property type="evidence" value="ECO:0007669"/>
    <property type="project" value="UniProtKB-SubCell"/>
</dbReference>
<evidence type="ECO:0000256" key="2">
    <source>
        <dbReference type="ARBA" id="ARBA00010492"/>
    </source>
</evidence>
<dbReference type="AlphaFoldDB" id="G3B453"/>
<evidence type="ECO:0000256" key="1">
    <source>
        <dbReference type="ARBA" id="ARBA00004173"/>
    </source>
</evidence>
<comment type="subcellular location">
    <subcellularLocation>
        <location evidence="1">Mitochondrion</location>
    </subcellularLocation>
</comment>
<dbReference type="KEGG" id="cten:18247131"/>
<name>G3B453_CANTC</name>
<evidence type="ECO:0000256" key="6">
    <source>
        <dbReference type="SAM" id="MobiDB-lite"/>
    </source>
</evidence>
<dbReference type="EMBL" id="GL996521">
    <property type="protein sequence ID" value="EGV63778.1"/>
    <property type="molecule type" value="Genomic_DNA"/>
</dbReference>
<dbReference type="OrthoDB" id="18595at2759"/>
<feature type="region of interest" description="Disordered" evidence="6">
    <location>
        <begin position="106"/>
        <end position="156"/>
    </location>
</feature>
<protein>
    <recommendedName>
        <fullName evidence="4">Small ribosomal subunit protein mS41</fullName>
    </recommendedName>
    <alternativeName>
        <fullName evidence="5">Protein FYV4, mitochondrial</fullName>
    </alternativeName>
</protein>
<dbReference type="InterPro" id="IPR019083">
    <property type="entry name" value="SAM_Ribosomal_mS41"/>
</dbReference>
<dbReference type="STRING" id="590646.G3B453"/>
<dbReference type="eggNOG" id="ENOG502SCMV">
    <property type="taxonomic scope" value="Eukaryota"/>
</dbReference>
<sequence length="156" mass="18503">MFKRLTSIIPRSVVPVPTQATRAFSYTPIFHKTNTSTRTRENVHDLETFFTLIGRNSVEHLELFEGDLNKFLETDSKTMKNLGIDTRSRRYLLRWRHKFVNDLEPLREHTRGKKKNGGERKAKLVKAKRTALQRLEERENFQKQELEAEEKGERDF</sequence>
<organism evidence="9">
    <name type="scientific">Candida tenuis (strain ATCC 10573 / BCRC 21748 / CBS 615 / JCM 9827 / NBRC 10315 / NRRL Y-1498 / VKM Y-70)</name>
    <name type="common">Yeast</name>
    <name type="synonym">Yamadazyma tenuis</name>
    <dbReference type="NCBI Taxonomy" id="590646"/>
    <lineage>
        <taxon>Eukaryota</taxon>
        <taxon>Fungi</taxon>
        <taxon>Dikarya</taxon>
        <taxon>Ascomycota</taxon>
        <taxon>Saccharomycotina</taxon>
        <taxon>Pichiomycetes</taxon>
        <taxon>Debaryomycetaceae</taxon>
        <taxon>Yamadazyma</taxon>
    </lineage>
</organism>
<feature type="domain" description="Small ribosomal subunit protein mS41 SAM" evidence="7">
    <location>
        <begin position="46"/>
        <end position="102"/>
    </location>
</feature>
<dbReference type="SMART" id="SM01238">
    <property type="entry name" value="IGR"/>
    <property type="match status" value="1"/>
</dbReference>
<dbReference type="Pfam" id="PF09597">
    <property type="entry name" value="SAM_Ribosomal_mS41"/>
    <property type="match status" value="1"/>
</dbReference>
<evidence type="ECO:0000259" key="7">
    <source>
        <dbReference type="SMART" id="SM01238"/>
    </source>
</evidence>
<proteinExistence type="inferred from homology"/>
<accession>G3B453</accession>